<dbReference type="InterPro" id="IPR043129">
    <property type="entry name" value="ATPase_NBD"/>
</dbReference>
<dbReference type="NCBIfam" id="TIGR03123">
    <property type="entry name" value="one_C_unchar_1"/>
    <property type="match status" value="1"/>
</dbReference>
<gene>
    <name evidence="2" type="ORF">NP603_11170</name>
</gene>
<accession>A0ABT1UJ24</accession>
<dbReference type="SUPFAM" id="SSF53067">
    <property type="entry name" value="Actin-like ATPase domain"/>
    <property type="match status" value="1"/>
</dbReference>
<proteinExistence type="predicted"/>
<name>A0ABT1UJ24_9GAMM</name>
<dbReference type="Pfam" id="PF01968">
    <property type="entry name" value="Hydantoinase_A"/>
    <property type="match status" value="1"/>
</dbReference>
<dbReference type="Gene3D" id="3.30.420.40">
    <property type="match status" value="1"/>
</dbReference>
<dbReference type="RefSeq" id="WP_256610961.1">
    <property type="nucleotide sequence ID" value="NZ_JANIBM010000011.1"/>
</dbReference>
<protein>
    <submittedName>
        <fullName evidence="2">H4MPT-linked C1 transfer pathway protein</fullName>
    </submittedName>
</protein>
<keyword evidence="3" id="KW-1185">Reference proteome</keyword>
<evidence type="ECO:0000313" key="3">
    <source>
        <dbReference type="Proteomes" id="UP001524569"/>
    </source>
</evidence>
<comment type="caution">
    <text evidence="2">The sequence shown here is derived from an EMBL/GenBank/DDBJ whole genome shotgun (WGS) entry which is preliminary data.</text>
</comment>
<dbReference type="Gene3D" id="3.30.420.190">
    <property type="entry name" value="conserved archaeal protein q6m145"/>
    <property type="match status" value="1"/>
</dbReference>
<dbReference type="Proteomes" id="UP001524569">
    <property type="component" value="Unassembled WGS sequence"/>
</dbReference>
<evidence type="ECO:0000259" key="1">
    <source>
        <dbReference type="Pfam" id="PF01968"/>
    </source>
</evidence>
<organism evidence="2 3">
    <name type="scientific">Methylomonas aurea</name>
    <dbReference type="NCBI Taxonomy" id="2952224"/>
    <lineage>
        <taxon>Bacteria</taxon>
        <taxon>Pseudomonadati</taxon>
        <taxon>Pseudomonadota</taxon>
        <taxon>Gammaproteobacteria</taxon>
        <taxon>Methylococcales</taxon>
        <taxon>Methylococcaceae</taxon>
        <taxon>Methylomonas</taxon>
    </lineage>
</organism>
<feature type="domain" description="Hydantoinase A/oxoprolinase" evidence="1">
    <location>
        <begin position="66"/>
        <end position="313"/>
    </location>
</feature>
<reference evidence="2 3" key="1">
    <citation type="submission" date="2022-07" db="EMBL/GenBank/DDBJ databases">
        <title>Methylomonas rivi sp. nov., Methylomonas rosea sp. nov., Methylomonas aureus sp. nov. and Methylomonas subterranea sp. nov., four novel methanotrophs isolated from a freshwater creek and the deep terrestrial subsurface.</title>
        <authorList>
            <person name="Abin C."/>
            <person name="Sankaranarayanan K."/>
            <person name="Garner C."/>
            <person name="Sindelar R."/>
            <person name="Kotary K."/>
            <person name="Garner R."/>
            <person name="Barclay S."/>
            <person name="Lawson P."/>
            <person name="Krumholz L."/>
        </authorList>
    </citation>
    <scope>NUCLEOTIDE SEQUENCE [LARGE SCALE GENOMIC DNA]</scope>
    <source>
        <strain evidence="2 3">SURF-1</strain>
    </source>
</reference>
<evidence type="ECO:0000313" key="2">
    <source>
        <dbReference type="EMBL" id="MCQ8181670.1"/>
    </source>
</evidence>
<dbReference type="EMBL" id="JANIBM010000011">
    <property type="protein sequence ID" value="MCQ8181670.1"/>
    <property type="molecule type" value="Genomic_DNA"/>
</dbReference>
<sequence>MSRSGAARIAGWDVGGAHLKLALLNAAGDIVSVGQVACPLWKGIDYLQRAIAELTANLDLEYCRHALTMTGELVDCFSSREQGVAAIIGTMCRHYGADKIDVFAGLRGFLPAGQVIAADAMDIASANWLASVMLAAKRVPDALFVDIGSTTTDILLIEQSQPRVQGFTDYQRLVSGELVYTGVVRTPVMAIAQQAEFNGRQMGLMAELFATTADVYRLTGDLNDAHDQADTADGAEKTVLASARRLSRLTGYEFDPADWGLWQAFAAHLKQRQLQQLVEACRRQLPAAAVQRYAMLGAGVGRFLVKQIVGELGLEYRDFADLLPTAGQGGEIDAGDCAPAAAVAYLAGGFG</sequence>
<dbReference type="InterPro" id="IPR002756">
    <property type="entry name" value="MfnF"/>
</dbReference>
<dbReference type="InterPro" id="IPR002821">
    <property type="entry name" value="Hydantoinase_A"/>
</dbReference>